<evidence type="ECO:0000313" key="2">
    <source>
        <dbReference type="Proteomes" id="UP000036045"/>
    </source>
</evidence>
<sequence>MQIHIAIYYATHYPGLGSNNTLQRGNYEVDLFEYEIDPGKEAARVAKIACDKLIRDNVNKVTLRKIIYNETNDITEKVRELYIGRK</sequence>
<name>A0A0J1LBB4_NIACI</name>
<keyword evidence="2" id="KW-1185">Reference proteome</keyword>
<dbReference type="RefSeq" id="WP_047942507.1">
    <property type="nucleotide sequence ID" value="NZ_LDPH01000010.1"/>
</dbReference>
<evidence type="ECO:0000313" key="1">
    <source>
        <dbReference type="EMBL" id="KLV26205.1"/>
    </source>
</evidence>
<accession>A0A0J1LBB4</accession>
<protein>
    <submittedName>
        <fullName evidence="1">Uncharacterized protein</fullName>
    </submittedName>
</protein>
<proteinExistence type="predicted"/>
<dbReference type="EMBL" id="LDPH01000010">
    <property type="protein sequence ID" value="KLV26205.1"/>
    <property type="molecule type" value="Genomic_DNA"/>
</dbReference>
<gene>
    <name evidence="1" type="ORF">ABW02_12665</name>
</gene>
<dbReference type="Proteomes" id="UP000036045">
    <property type="component" value="Unassembled WGS sequence"/>
</dbReference>
<reference evidence="1 2" key="1">
    <citation type="submission" date="2015-05" db="EMBL/GenBank/DDBJ databases">
        <title>Whole genome sequence and identification of bacterial endophytes from Costus igneus.</title>
        <authorList>
            <person name="Lee Y.P."/>
            <person name="Gan H.M."/>
            <person name="Eng W."/>
            <person name="Wheatley M.S."/>
            <person name="Caraballo A."/>
            <person name="Polter S."/>
            <person name="Savka M.A."/>
            <person name="Hudson A.O."/>
        </authorList>
    </citation>
    <scope>NUCLEOTIDE SEQUENCE [LARGE SCALE GENOMIC DNA]</scope>
    <source>
        <strain evidence="1 2">RIT379</strain>
    </source>
</reference>
<dbReference type="PATRIC" id="fig|1397.4.peg.641"/>
<organism evidence="1 2">
    <name type="scientific">Niallia circulans</name>
    <name type="common">Bacillus circulans</name>
    <dbReference type="NCBI Taxonomy" id="1397"/>
    <lineage>
        <taxon>Bacteria</taxon>
        <taxon>Bacillati</taxon>
        <taxon>Bacillota</taxon>
        <taxon>Bacilli</taxon>
        <taxon>Bacillales</taxon>
        <taxon>Bacillaceae</taxon>
        <taxon>Niallia</taxon>
    </lineage>
</organism>
<comment type="caution">
    <text evidence="1">The sequence shown here is derived from an EMBL/GenBank/DDBJ whole genome shotgun (WGS) entry which is preliminary data.</text>
</comment>
<dbReference type="AlphaFoldDB" id="A0A0J1LBB4"/>